<feature type="transmembrane region" description="Helical" evidence="2">
    <location>
        <begin position="40"/>
        <end position="69"/>
    </location>
</feature>
<evidence type="ECO:0000256" key="1">
    <source>
        <dbReference type="SAM" id="MobiDB-lite"/>
    </source>
</evidence>
<organism evidence="3 4">
    <name type="scientific">Actinacidiphila alni</name>
    <dbReference type="NCBI Taxonomy" id="380248"/>
    <lineage>
        <taxon>Bacteria</taxon>
        <taxon>Bacillati</taxon>
        <taxon>Actinomycetota</taxon>
        <taxon>Actinomycetes</taxon>
        <taxon>Kitasatosporales</taxon>
        <taxon>Streptomycetaceae</taxon>
        <taxon>Actinacidiphila</taxon>
    </lineage>
</organism>
<feature type="region of interest" description="Disordered" evidence="1">
    <location>
        <begin position="1"/>
        <end position="30"/>
    </location>
</feature>
<reference evidence="3 4" key="1">
    <citation type="submission" date="2016-10" db="EMBL/GenBank/DDBJ databases">
        <authorList>
            <person name="de Groot N.N."/>
        </authorList>
    </citation>
    <scope>NUCLEOTIDE SEQUENCE [LARGE SCALE GENOMIC DNA]</scope>
    <source>
        <strain evidence="3 4">CGMCC 4.3510</strain>
    </source>
</reference>
<keyword evidence="2" id="KW-0472">Membrane</keyword>
<sequence length="362" mass="38235">MASAVGAPFSGARRGVRRGAGGQRSAEQGADGPALPVTGFVLAAAVALAVSLRLPAGTAVVGLAVFGILHNVLELRYVAGRFEGVLRGPFLRLLGALITGIVVCRLLPPSTGTRTAEILLAYGLLAAACVHALRSRPLLLAASAALLAAAAVTSLSFPAYHFVVLAHLHNVVPLLFLWEWSRAMPRGRAAFRAVQCGWVLLIPALLLSGALDGLLGAGSGWTDRLALSYTPPAWQHTHAGLRFVAVFAFLQTMHYVVWVWFMPRYAPDATEAFERRAPVLRGVRAWALGLGGAAALSVLFVSDYTQGRSLYAAVASYHAYLEFPVLLMLVLGLGEQGRAGRPGRAALPDGTDDEENVPHAAR</sequence>
<proteinExistence type="predicted"/>
<dbReference type="EMBL" id="FONG01000011">
    <property type="protein sequence ID" value="SFF32215.1"/>
    <property type="molecule type" value="Genomic_DNA"/>
</dbReference>
<feature type="transmembrane region" description="Helical" evidence="2">
    <location>
        <begin position="241"/>
        <end position="262"/>
    </location>
</feature>
<protein>
    <submittedName>
        <fullName evidence="3">Uncharacterized protein</fullName>
    </submittedName>
</protein>
<name>A0A1I2HPD6_9ACTN</name>
<evidence type="ECO:0000313" key="3">
    <source>
        <dbReference type="EMBL" id="SFF32215.1"/>
    </source>
</evidence>
<feature type="transmembrane region" description="Helical" evidence="2">
    <location>
        <begin position="283"/>
        <end position="302"/>
    </location>
</feature>
<dbReference type="STRING" id="380248.SAMN05216251_111186"/>
<feature type="region of interest" description="Disordered" evidence="1">
    <location>
        <begin position="341"/>
        <end position="362"/>
    </location>
</feature>
<feature type="transmembrane region" description="Helical" evidence="2">
    <location>
        <begin position="90"/>
        <end position="108"/>
    </location>
</feature>
<keyword evidence="2" id="KW-0812">Transmembrane</keyword>
<feature type="transmembrane region" description="Helical" evidence="2">
    <location>
        <begin position="138"/>
        <end position="155"/>
    </location>
</feature>
<dbReference type="AlphaFoldDB" id="A0A1I2HPD6"/>
<feature type="transmembrane region" description="Helical" evidence="2">
    <location>
        <begin position="314"/>
        <end position="334"/>
    </location>
</feature>
<gene>
    <name evidence="3" type="ORF">SAMN05216251_111186</name>
</gene>
<dbReference type="Proteomes" id="UP000199323">
    <property type="component" value="Unassembled WGS sequence"/>
</dbReference>
<evidence type="ECO:0000313" key="4">
    <source>
        <dbReference type="Proteomes" id="UP000199323"/>
    </source>
</evidence>
<evidence type="ECO:0000256" key="2">
    <source>
        <dbReference type="SAM" id="Phobius"/>
    </source>
</evidence>
<feature type="transmembrane region" description="Helical" evidence="2">
    <location>
        <begin position="161"/>
        <end position="178"/>
    </location>
</feature>
<feature type="transmembrane region" description="Helical" evidence="2">
    <location>
        <begin position="114"/>
        <end position="133"/>
    </location>
</feature>
<accession>A0A1I2HPD6</accession>
<feature type="transmembrane region" description="Helical" evidence="2">
    <location>
        <begin position="198"/>
        <end position="221"/>
    </location>
</feature>
<keyword evidence="4" id="KW-1185">Reference proteome</keyword>
<keyword evidence="2" id="KW-1133">Transmembrane helix</keyword>